<accession>A0A8H6HSJ2</accession>
<feature type="transmembrane region" description="Helical" evidence="1">
    <location>
        <begin position="81"/>
        <end position="101"/>
    </location>
</feature>
<evidence type="ECO:0000313" key="3">
    <source>
        <dbReference type="Proteomes" id="UP000521943"/>
    </source>
</evidence>
<sequence length="258" mass="27433">MLLRTTAPRTGVAASAGTILGCTGASFGEAGRKCVEVSISALQAGRRMELAFASMTQILIFLTDMLLVVRCYFVFKDKPQVYITAGVAFVASFAIWIFGLASLSKSGGPLRFSELGLGPHSSLIVNIIVTVSIVTRILRAQRRLQDNLSMSRVGGGQRDGVYLSASALLIESALPPVVFGILAAAFASTNIKEKRKAFEFELIPKMAWAAFTASLLLLSFSPGEDCSLPSSMVTGPCTPAPPCADPTRTGLEIGWHEL</sequence>
<organism evidence="2 3">
    <name type="scientific">Ephemerocybe angulata</name>
    <dbReference type="NCBI Taxonomy" id="980116"/>
    <lineage>
        <taxon>Eukaryota</taxon>
        <taxon>Fungi</taxon>
        <taxon>Dikarya</taxon>
        <taxon>Basidiomycota</taxon>
        <taxon>Agaricomycotina</taxon>
        <taxon>Agaricomycetes</taxon>
        <taxon>Agaricomycetidae</taxon>
        <taxon>Agaricales</taxon>
        <taxon>Agaricineae</taxon>
        <taxon>Psathyrellaceae</taxon>
        <taxon>Ephemerocybe</taxon>
    </lineage>
</organism>
<dbReference type="PROSITE" id="PS51257">
    <property type="entry name" value="PROKAR_LIPOPROTEIN"/>
    <property type="match status" value="1"/>
</dbReference>
<protein>
    <submittedName>
        <fullName evidence="2">Uncharacterized protein</fullName>
    </submittedName>
</protein>
<proteinExistence type="predicted"/>
<keyword evidence="1" id="KW-0812">Transmembrane</keyword>
<reference evidence="2 3" key="1">
    <citation type="submission" date="2020-07" db="EMBL/GenBank/DDBJ databases">
        <title>Comparative genomics of pyrophilous fungi reveals a link between fire events and developmental genes.</title>
        <authorList>
            <consortium name="DOE Joint Genome Institute"/>
            <person name="Steindorff A.S."/>
            <person name="Carver A."/>
            <person name="Calhoun S."/>
            <person name="Stillman K."/>
            <person name="Liu H."/>
            <person name="Lipzen A."/>
            <person name="Pangilinan J."/>
            <person name="Labutti K."/>
            <person name="Bruns T.D."/>
            <person name="Grigoriev I.V."/>
        </authorList>
    </citation>
    <scope>NUCLEOTIDE SEQUENCE [LARGE SCALE GENOMIC DNA]</scope>
    <source>
        <strain evidence="2 3">CBS 144469</strain>
    </source>
</reference>
<keyword evidence="1" id="KW-0472">Membrane</keyword>
<evidence type="ECO:0000256" key="1">
    <source>
        <dbReference type="SAM" id="Phobius"/>
    </source>
</evidence>
<comment type="caution">
    <text evidence="2">The sequence shown here is derived from an EMBL/GenBank/DDBJ whole genome shotgun (WGS) entry which is preliminary data.</text>
</comment>
<evidence type="ECO:0000313" key="2">
    <source>
        <dbReference type="EMBL" id="KAF6752385.1"/>
    </source>
</evidence>
<feature type="transmembrane region" description="Helical" evidence="1">
    <location>
        <begin position="160"/>
        <end position="186"/>
    </location>
</feature>
<name>A0A8H6HSJ2_9AGAR</name>
<dbReference type="Proteomes" id="UP000521943">
    <property type="component" value="Unassembled WGS sequence"/>
</dbReference>
<dbReference type="OrthoDB" id="3027230at2759"/>
<dbReference type="AlphaFoldDB" id="A0A8H6HSJ2"/>
<dbReference type="EMBL" id="JACGCI010000044">
    <property type="protein sequence ID" value="KAF6752385.1"/>
    <property type="molecule type" value="Genomic_DNA"/>
</dbReference>
<keyword evidence="3" id="KW-1185">Reference proteome</keyword>
<feature type="transmembrane region" description="Helical" evidence="1">
    <location>
        <begin position="50"/>
        <end position="69"/>
    </location>
</feature>
<keyword evidence="1" id="KW-1133">Transmembrane helix</keyword>
<gene>
    <name evidence="2" type="ORF">DFP72DRAFT_1070333</name>
</gene>
<feature type="transmembrane region" description="Helical" evidence="1">
    <location>
        <begin position="121"/>
        <end position="139"/>
    </location>
</feature>